<evidence type="ECO:0000256" key="8">
    <source>
        <dbReference type="ARBA" id="ARBA00023157"/>
    </source>
</evidence>
<dbReference type="GO" id="GO:0006401">
    <property type="term" value="P:RNA catabolic process"/>
    <property type="evidence" value="ECO:0007669"/>
    <property type="project" value="TreeGrafter"/>
</dbReference>
<comment type="similarity">
    <text evidence="2 12">Belongs to the RNase T2 family.</text>
</comment>
<evidence type="ECO:0000256" key="1">
    <source>
        <dbReference type="ARBA" id="ARBA00004239"/>
    </source>
</evidence>
<feature type="active site" evidence="11">
    <location>
        <position position="110"/>
    </location>
</feature>
<reference evidence="14" key="1">
    <citation type="submission" date="2000-03" db="EMBL/GenBank/DDBJ databases">
        <title>Suppressed transcription of S13-RNase gene is responsible for self-compatibility in a natural population (U1) of Petunia axillaris in Uruguay.</title>
        <authorList>
            <person name="Tsukamoto T."/>
            <person name="Ando T."/>
            <person name="Kokubun H."/>
            <person name="Watanabe H."/>
            <person name="Masada M."/>
            <person name="Sato T."/>
            <person name="Marchesi E."/>
            <person name="Kao T.-h."/>
        </authorList>
    </citation>
    <scope>NUCLEOTIDE SEQUENCE</scope>
</reference>
<dbReference type="GO" id="GO:0003723">
    <property type="term" value="F:RNA binding"/>
    <property type="evidence" value="ECO:0007669"/>
    <property type="project" value="InterPro"/>
</dbReference>
<name>Q9AUD4_PETAX</name>
<dbReference type="EMBL" id="AF239909">
    <property type="protein sequence ID" value="AAK15436.1"/>
    <property type="molecule type" value="mRNA"/>
</dbReference>
<evidence type="ECO:0000256" key="11">
    <source>
        <dbReference type="PIRSR" id="PIRSR633697-1"/>
    </source>
</evidence>
<dbReference type="PANTHER" id="PTHR11240">
    <property type="entry name" value="RIBONUCLEASE T2"/>
    <property type="match status" value="1"/>
</dbReference>
<dbReference type="CDD" id="cd01061">
    <property type="entry name" value="RNase_T2_euk"/>
    <property type="match status" value="1"/>
</dbReference>
<evidence type="ECO:0000256" key="9">
    <source>
        <dbReference type="ARBA" id="ARBA00023180"/>
    </source>
</evidence>
<protein>
    <submittedName>
        <fullName evidence="14">Self-incompatibility ribonuclease</fullName>
    </submittedName>
</protein>
<dbReference type="GO" id="GO:0005576">
    <property type="term" value="C:extracellular region"/>
    <property type="evidence" value="ECO:0007669"/>
    <property type="project" value="UniProtKB-SubCell"/>
</dbReference>
<dbReference type="InterPro" id="IPR018188">
    <property type="entry name" value="RNase_T2_His_AS_1"/>
</dbReference>
<keyword evidence="9" id="KW-0325">Glycoprotein</keyword>
<dbReference type="SUPFAM" id="SSF55895">
    <property type="entry name" value="Ribonuclease Rh-like"/>
    <property type="match status" value="1"/>
</dbReference>
<evidence type="ECO:0000256" key="3">
    <source>
        <dbReference type="ARBA" id="ARBA00022525"/>
    </source>
</evidence>
<keyword evidence="6" id="KW-0255">Endonuclease</keyword>
<evidence type="ECO:0000256" key="13">
    <source>
        <dbReference type="SAM" id="SignalP"/>
    </source>
</evidence>
<feature type="active site" evidence="11">
    <location>
        <position position="54"/>
    </location>
</feature>
<dbReference type="Pfam" id="PF00445">
    <property type="entry name" value="Ribonuclease_T2"/>
    <property type="match status" value="1"/>
</dbReference>
<evidence type="ECO:0000256" key="7">
    <source>
        <dbReference type="ARBA" id="ARBA00022801"/>
    </source>
</evidence>
<comment type="subcellular location">
    <subcellularLocation>
        <location evidence="1">Secreted</location>
        <location evidence="1">Extracellular space</location>
    </subcellularLocation>
</comment>
<proteinExistence type="evidence at transcript level"/>
<keyword evidence="3" id="KW-0964">Secreted</keyword>
<feature type="chain" id="PRO_5004323689" evidence="13">
    <location>
        <begin position="23"/>
        <end position="219"/>
    </location>
</feature>
<dbReference type="Gene3D" id="3.90.730.10">
    <property type="entry name" value="Ribonuclease T2-like"/>
    <property type="match status" value="1"/>
</dbReference>
<accession>Q9AUD4</accession>
<dbReference type="PROSITE" id="PS00531">
    <property type="entry name" value="RNASE_T2_2"/>
    <property type="match status" value="1"/>
</dbReference>
<evidence type="ECO:0000256" key="2">
    <source>
        <dbReference type="ARBA" id="ARBA00007469"/>
    </source>
</evidence>
<evidence type="ECO:0000256" key="10">
    <source>
        <dbReference type="ARBA" id="ARBA00023239"/>
    </source>
</evidence>
<evidence type="ECO:0000256" key="12">
    <source>
        <dbReference type="RuleBase" id="RU004328"/>
    </source>
</evidence>
<dbReference type="PROSITE" id="PS00530">
    <property type="entry name" value="RNASE_T2_1"/>
    <property type="match status" value="1"/>
</dbReference>
<dbReference type="GO" id="GO:0033897">
    <property type="term" value="F:ribonuclease T2 activity"/>
    <property type="evidence" value="ECO:0007669"/>
    <property type="project" value="InterPro"/>
</dbReference>
<evidence type="ECO:0000256" key="4">
    <source>
        <dbReference type="ARBA" id="ARBA00022722"/>
    </source>
</evidence>
<evidence type="ECO:0000256" key="6">
    <source>
        <dbReference type="ARBA" id="ARBA00022759"/>
    </source>
</evidence>
<dbReference type="InterPro" id="IPR001568">
    <property type="entry name" value="RNase_T2-like"/>
</dbReference>
<dbReference type="AlphaFoldDB" id="Q9AUD4"/>
<evidence type="ECO:0000256" key="5">
    <source>
        <dbReference type="ARBA" id="ARBA00022729"/>
    </source>
</evidence>
<keyword evidence="8" id="KW-1015">Disulfide bond</keyword>
<dbReference type="InterPro" id="IPR033697">
    <property type="entry name" value="Ribonuclease_T2_eukaryotic"/>
</dbReference>
<keyword evidence="4" id="KW-0540">Nuclease</keyword>
<keyword evidence="7" id="KW-0378">Hydrolase</keyword>
<feature type="signal peptide" evidence="13">
    <location>
        <begin position="1"/>
        <end position="22"/>
    </location>
</feature>
<dbReference type="GO" id="GO:0016787">
    <property type="term" value="F:hydrolase activity"/>
    <property type="evidence" value="ECO:0007669"/>
    <property type="project" value="UniProtKB-KW"/>
</dbReference>
<dbReference type="InterPro" id="IPR036430">
    <property type="entry name" value="RNase_T2-like_sf"/>
</dbReference>
<feature type="active site" evidence="11">
    <location>
        <position position="114"/>
    </location>
</feature>
<sequence>MLKSQLTSVLSILLLVLSPVYGYFEYFQLVLTWPPYFCHFNNCNRPTPDNFTVHGLWPDNWSKPLQNCDPLATIDGVLDIEKRSQLDERWPQLKHSKDDGMNLQPLWKGEYKKHGTCCNNMYNEQAYYDLAMNLKDRFDLLKILSSQGITPGKSYIVQKVQDAIRTVTHQLPRLKCVEYPGLELSEIVICFEPKGKNVVSCRRPGTCFKNGKMGTILYR</sequence>
<keyword evidence="5 13" id="KW-0732">Signal</keyword>
<dbReference type="PANTHER" id="PTHR11240:SF81">
    <property type="entry name" value="RIBONUCLEASE S-2"/>
    <property type="match status" value="1"/>
</dbReference>
<keyword evidence="10" id="KW-0456">Lyase</keyword>
<dbReference type="InterPro" id="IPR033130">
    <property type="entry name" value="RNase_T2_His_AS_2"/>
</dbReference>
<evidence type="ECO:0000313" key="14">
    <source>
        <dbReference type="EMBL" id="AAK15436.1"/>
    </source>
</evidence>
<organism evidence="14">
    <name type="scientific">Petunia axillaris</name>
    <name type="common">Large white petunia</name>
    <name type="synonym">Nicotiana axillaris</name>
    <dbReference type="NCBI Taxonomy" id="33119"/>
    <lineage>
        <taxon>Eukaryota</taxon>
        <taxon>Viridiplantae</taxon>
        <taxon>Streptophyta</taxon>
        <taxon>Embryophyta</taxon>
        <taxon>Tracheophyta</taxon>
        <taxon>Spermatophyta</taxon>
        <taxon>Magnoliopsida</taxon>
        <taxon>eudicotyledons</taxon>
        <taxon>Gunneridae</taxon>
        <taxon>Pentapetalae</taxon>
        <taxon>asterids</taxon>
        <taxon>lamiids</taxon>
        <taxon>Solanales</taxon>
        <taxon>Solanaceae</taxon>
        <taxon>Petunioideae</taxon>
        <taxon>Petunia</taxon>
    </lineage>
</organism>